<organism evidence="2 3">
    <name type="scientific">Panagrellus redivivus</name>
    <name type="common">Microworm</name>
    <dbReference type="NCBI Taxonomy" id="6233"/>
    <lineage>
        <taxon>Eukaryota</taxon>
        <taxon>Metazoa</taxon>
        <taxon>Ecdysozoa</taxon>
        <taxon>Nematoda</taxon>
        <taxon>Chromadorea</taxon>
        <taxon>Rhabditida</taxon>
        <taxon>Tylenchina</taxon>
        <taxon>Panagrolaimomorpha</taxon>
        <taxon>Panagrolaimoidea</taxon>
        <taxon>Panagrolaimidae</taxon>
        <taxon>Panagrellus</taxon>
    </lineage>
</organism>
<reference evidence="3" key="2">
    <citation type="submission" date="2020-10" db="UniProtKB">
        <authorList>
            <consortium name="WormBaseParasite"/>
        </authorList>
    </citation>
    <scope>IDENTIFICATION</scope>
</reference>
<evidence type="ECO:0000256" key="1">
    <source>
        <dbReference type="SAM" id="MobiDB-lite"/>
    </source>
</evidence>
<accession>A0A7E4ZSN0</accession>
<dbReference type="WBParaSite" id="Pan_g15135.t1">
    <property type="protein sequence ID" value="Pan_g15135.t1"/>
    <property type="gene ID" value="Pan_g15135"/>
</dbReference>
<feature type="compositionally biased region" description="Basic residues" evidence="1">
    <location>
        <begin position="50"/>
        <end position="61"/>
    </location>
</feature>
<evidence type="ECO:0000313" key="3">
    <source>
        <dbReference type="WBParaSite" id="Pan_g15135.t1"/>
    </source>
</evidence>
<evidence type="ECO:0000313" key="2">
    <source>
        <dbReference type="Proteomes" id="UP000492821"/>
    </source>
</evidence>
<protein>
    <submittedName>
        <fullName evidence="3">SRI domain-containing protein</fullName>
    </submittedName>
</protein>
<dbReference type="Proteomes" id="UP000492821">
    <property type="component" value="Unassembled WGS sequence"/>
</dbReference>
<sequence length="73" mass="8311">MSRATNESDDVKFTKFKLLLAQATSDLLDKLAIDPPDHLTSSEDHNREKRAAKKKGKKGKGKRWFRVLVEAGW</sequence>
<feature type="compositionally biased region" description="Basic and acidic residues" evidence="1">
    <location>
        <begin position="35"/>
        <end position="49"/>
    </location>
</feature>
<feature type="region of interest" description="Disordered" evidence="1">
    <location>
        <begin position="35"/>
        <end position="61"/>
    </location>
</feature>
<dbReference type="AlphaFoldDB" id="A0A7E4ZSN0"/>
<reference evidence="2" key="1">
    <citation type="journal article" date="2013" name="Genetics">
        <title>The draft genome and transcriptome of Panagrellus redivivus are shaped by the harsh demands of a free-living lifestyle.</title>
        <authorList>
            <person name="Srinivasan J."/>
            <person name="Dillman A.R."/>
            <person name="Macchietto M.G."/>
            <person name="Heikkinen L."/>
            <person name="Lakso M."/>
            <person name="Fracchia K.M."/>
            <person name="Antoshechkin I."/>
            <person name="Mortazavi A."/>
            <person name="Wong G."/>
            <person name="Sternberg P.W."/>
        </authorList>
    </citation>
    <scope>NUCLEOTIDE SEQUENCE [LARGE SCALE GENOMIC DNA]</scope>
    <source>
        <strain evidence="2">MT8872</strain>
    </source>
</reference>
<keyword evidence="2" id="KW-1185">Reference proteome</keyword>
<name>A0A7E4ZSN0_PANRE</name>
<proteinExistence type="predicted"/>